<evidence type="ECO:0000313" key="7">
    <source>
        <dbReference type="EMBL" id="MFC5279365.1"/>
    </source>
</evidence>
<feature type="region of interest" description="Disordered" evidence="5">
    <location>
        <begin position="263"/>
        <end position="282"/>
    </location>
</feature>
<keyword evidence="4 7" id="KW-0560">Oxidoreductase</keyword>
<dbReference type="PANTHER" id="PTHR10961:SF7">
    <property type="entry name" value="FAD DEPENDENT OXIDOREDUCTASE DOMAIN-CONTAINING PROTEIN"/>
    <property type="match status" value="1"/>
</dbReference>
<evidence type="ECO:0000256" key="1">
    <source>
        <dbReference type="ARBA" id="ARBA00001974"/>
    </source>
</evidence>
<dbReference type="Proteomes" id="UP001596118">
    <property type="component" value="Unassembled WGS sequence"/>
</dbReference>
<evidence type="ECO:0000313" key="8">
    <source>
        <dbReference type="Proteomes" id="UP001596118"/>
    </source>
</evidence>
<dbReference type="Gene3D" id="3.50.50.60">
    <property type="entry name" value="FAD/NAD(P)-binding domain"/>
    <property type="match status" value="1"/>
</dbReference>
<dbReference type="RefSeq" id="WP_256413122.1">
    <property type="nucleotide sequence ID" value="NZ_JANHDM010000017.1"/>
</dbReference>
<dbReference type="NCBIfam" id="NF008425">
    <property type="entry name" value="PRK11259.1"/>
    <property type="match status" value="1"/>
</dbReference>
<protein>
    <submittedName>
        <fullName evidence="7">N-methyl-L-tryptophan oxidase</fullName>
        <ecNumber evidence="7">1.5.3.2</ecNumber>
    </submittedName>
</protein>
<proteinExistence type="predicted"/>
<dbReference type="EMBL" id="JBHSKY010000009">
    <property type="protein sequence ID" value="MFC5279365.1"/>
    <property type="molecule type" value="Genomic_DNA"/>
</dbReference>
<reference evidence="7 8" key="1">
    <citation type="journal article" date="2019" name="Int. J. Syst. Evol. Microbiol.">
        <title>The Global Catalogue of Microorganisms (GCM) 10K type strain sequencing project: providing services to taxonomists for standard genome sequencing and annotation.</title>
        <authorList>
            <consortium name="The Broad Institute Genomics Platform"/>
            <consortium name="The Broad Institute Genome Sequencing Center for Infectious Disease"/>
            <person name="Wu L."/>
            <person name="Ma J."/>
        </authorList>
    </citation>
    <scope>NUCLEOTIDE SEQUENCE [LARGE SCALE GENOMIC DNA]</scope>
    <source>
        <strain evidence="7 8">CGMCC 1.12124</strain>
    </source>
</reference>
<dbReference type="Pfam" id="PF01266">
    <property type="entry name" value="DAO"/>
    <property type="match status" value="1"/>
</dbReference>
<accession>A0ABD5R304</accession>
<name>A0ABD5R304_9EURY</name>
<dbReference type="InterPro" id="IPR006076">
    <property type="entry name" value="FAD-dep_OxRdtase"/>
</dbReference>
<keyword evidence="8" id="KW-1185">Reference proteome</keyword>
<keyword evidence="2" id="KW-0285">Flavoprotein</keyword>
<dbReference type="InterPro" id="IPR045170">
    <property type="entry name" value="MTOX"/>
</dbReference>
<dbReference type="SUPFAM" id="SSF54373">
    <property type="entry name" value="FAD-linked reductases, C-terminal domain"/>
    <property type="match status" value="1"/>
</dbReference>
<dbReference type="EC" id="1.5.3.2" evidence="7"/>
<dbReference type="InterPro" id="IPR036188">
    <property type="entry name" value="FAD/NAD-bd_sf"/>
</dbReference>
<evidence type="ECO:0000256" key="3">
    <source>
        <dbReference type="ARBA" id="ARBA00022827"/>
    </source>
</evidence>
<keyword evidence="3" id="KW-0274">FAD</keyword>
<dbReference type="AlphaFoldDB" id="A0ABD5R304"/>
<feature type="domain" description="FAD dependent oxidoreductase" evidence="6">
    <location>
        <begin position="8"/>
        <end position="358"/>
    </location>
</feature>
<organism evidence="7 8">
    <name type="scientific">Halorubrum rubrum</name>
    <dbReference type="NCBI Taxonomy" id="1126240"/>
    <lineage>
        <taxon>Archaea</taxon>
        <taxon>Methanobacteriati</taxon>
        <taxon>Methanobacteriota</taxon>
        <taxon>Stenosarchaea group</taxon>
        <taxon>Halobacteria</taxon>
        <taxon>Halobacteriales</taxon>
        <taxon>Haloferacaceae</taxon>
        <taxon>Halorubrum</taxon>
    </lineage>
</organism>
<sequence>MSRRTEFDAVVIGVGGMGSAAVCHLAERGVDVLGIERYDVPHARGSSHGETRQYSLTQKHPDYVPLARRAGELWRGLEDDAGRDLFTETGSVFGGEPGSASFEHAVECCAEYDLPHDVLTGAEVNERYPGYELPEEYRVVHQPDGGFIACERAITTYVARAQSLGATVRARERVLDWRPTESGVVVETDRNRYEAENLVVTAGAWASKHVRPLENALKPQRRVMAWLQPEDPSTFRPENFPVFTLDSPEGNSYGFPVHEQPGFKFGRAPERTETIDPDDWRDEPTLQDEELLRMIPERLFPEATGPTMRLTSCIVTRSLDGDFYLGTHPEYPHVSVGAGFSGIGFKYASVVGEVLADLATERETDLPIERFRLDRIA</sequence>
<gene>
    <name evidence="7" type="primary">solA</name>
    <name evidence="7" type="ORF">ACFPM1_11455</name>
</gene>
<evidence type="ECO:0000256" key="4">
    <source>
        <dbReference type="ARBA" id="ARBA00023002"/>
    </source>
</evidence>
<dbReference type="GO" id="GO:0050131">
    <property type="term" value="F:N-methyl-L-amino-acid oxidase activity"/>
    <property type="evidence" value="ECO:0007669"/>
    <property type="project" value="UniProtKB-EC"/>
</dbReference>
<evidence type="ECO:0000259" key="6">
    <source>
        <dbReference type="Pfam" id="PF01266"/>
    </source>
</evidence>
<dbReference type="Gene3D" id="3.30.9.10">
    <property type="entry name" value="D-Amino Acid Oxidase, subunit A, domain 2"/>
    <property type="match status" value="1"/>
</dbReference>
<comment type="cofactor">
    <cofactor evidence="1">
        <name>FAD</name>
        <dbReference type="ChEBI" id="CHEBI:57692"/>
    </cofactor>
</comment>
<dbReference type="SUPFAM" id="SSF51905">
    <property type="entry name" value="FAD/NAD(P)-binding domain"/>
    <property type="match status" value="1"/>
</dbReference>
<comment type="caution">
    <text evidence="7">The sequence shown here is derived from an EMBL/GenBank/DDBJ whole genome shotgun (WGS) entry which is preliminary data.</text>
</comment>
<dbReference type="PANTHER" id="PTHR10961">
    <property type="entry name" value="PEROXISOMAL SARCOSINE OXIDASE"/>
    <property type="match status" value="1"/>
</dbReference>
<evidence type="ECO:0000256" key="5">
    <source>
        <dbReference type="SAM" id="MobiDB-lite"/>
    </source>
</evidence>
<evidence type="ECO:0000256" key="2">
    <source>
        <dbReference type="ARBA" id="ARBA00022630"/>
    </source>
</evidence>